<dbReference type="Proteomes" id="UP001217417">
    <property type="component" value="Unassembled WGS sequence"/>
</dbReference>
<dbReference type="GeneID" id="80882712"/>
<feature type="domain" description="JmjC" evidence="2">
    <location>
        <begin position="117"/>
        <end position="265"/>
    </location>
</feature>
<name>A0AAD7QME7_9ASCO</name>
<accession>A0AAD7QME7</accession>
<evidence type="ECO:0000256" key="1">
    <source>
        <dbReference type="SAM" id="MobiDB-lite"/>
    </source>
</evidence>
<dbReference type="Pfam" id="PF13621">
    <property type="entry name" value="Cupin_8"/>
    <property type="match status" value="1"/>
</dbReference>
<evidence type="ECO:0000313" key="3">
    <source>
        <dbReference type="EMBL" id="KAJ8097921.1"/>
    </source>
</evidence>
<proteinExistence type="predicted"/>
<reference evidence="3" key="1">
    <citation type="submission" date="2023-03" db="EMBL/GenBank/DDBJ databases">
        <title>Near-Complete genome sequence of Lipomyces tetrasporous NRRL Y-64009, an oleaginous yeast capable of growing on lignocellulosic hydrolysates.</title>
        <authorList>
            <consortium name="Lawrence Berkeley National Laboratory"/>
            <person name="Jagtap S.S."/>
            <person name="Liu J.-J."/>
            <person name="Walukiewicz H.E."/>
            <person name="Pangilinan J."/>
            <person name="Lipzen A."/>
            <person name="Ahrendt S."/>
            <person name="Koriabine M."/>
            <person name="Cobaugh K."/>
            <person name="Salamov A."/>
            <person name="Yoshinaga Y."/>
            <person name="Ng V."/>
            <person name="Daum C."/>
            <person name="Grigoriev I.V."/>
            <person name="Slininger P.J."/>
            <person name="Dien B.S."/>
            <person name="Jin Y.-S."/>
            <person name="Rao C.V."/>
        </authorList>
    </citation>
    <scope>NUCLEOTIDE SEQUENCE</scope>
    <source>
        <strain evidence="3">NRRL Y-64009</strain>
    </source>
</reference>
<evidence type="ECO:0000259" key="2">
    <source>
        <dbReference type="PROSITE" id="PS51184"/>
    </source>
</evidence>
<comment type="caution">
    <text evidence="3">The sequence shown here is derived from an EMBL/GenBank/DDBJ whole genome shotgun (WGS) entry which is preliminary data.</text>
</comment>
<protein>
    <recommendedName>
        <fullName evidence="2">JmjC domain-containing protein</fullName>
    </recommendedName>
</protein>
<dbReference type="RefSeq" id="XP_056041371.1">
    <property type="nucleotide sequence ID" value="XM_056187546.1"/>
</dbReference>
<dbReference type="SUPFAM" id="SSF51197">
    <property type="entry name" value="Clavaminate synthase-like"/>
    <property type="match status" value="1"/>
</dbReference>
<gene>
    <name evidence="3" type="ORF">POJ06DRAFT_25262</name>
</gene>
<dbReference type="PROSITE" id="PS51184">
    <property type="entry name" value="JMJC"/>
    <property type="match status" value="1"/>
</dbReference>
<dbReference type="EMBL" id="JARPMG010000010">
    <property type="protein sequence ID" value="KAJ8097921.1"/>
    <property type="molecule type" value="Genomic_DNA"/>
</dbReference>
<dbReference type="Gene3D" id="2.60.120.650">
    <property type="entry name" value="Cupin"/>
    <property type="match status" value="1"/>
</dbReference>
<feature type="region of interest" description="Disordered" evidence="1">
    <location>
        <begin position="199"/>
        <end position="220"/>
    </location>
</feature>
<dbReference type="PANTHER" id="PTHR12461">
    <property type="entry name" value="HYPOXIA-INDUCIBLE FACTOR 1 ALPHA INHIBITOR-RELATED"/>
    <property type="match status" value="1"/>
</dbReference>
<organism evidence="3 4">
    <name type="scientific">Lipomyces tetrasporus</name>
    <dbReference type="NCBI Taxonomy" id="54092"/>
    <lineage>
        <taxon>Eukaryota</taxon>
        <taxon>Fungi</taxon>
        <taxon>Dikarya</taxon>
        <taxon>Ascomycota</taxon>
        <taxon>Saccharomycotina</taxon>
        <taxon>Lipomycetes</taxon>
        <taxon>Lipomycetales</taxon>
        <taxon>Lipomycetaceae</taxon>
        <taxon>Lipomyces</taxon>
    </lineage>
</organism>
<sequence length="265" mass="29342">MRMSVINDASRAFFIDNYLRKGLPCLFQGTFSNLPAISKWMITPDSTSNAELNLPYFLSLIDASGKDPLVDVESGRFSPGSVASSSTPASPDGPNPFFRTQIPLSLFLRLHSMKDVPKEYASLYLAQTPLLSGLPALSRDLVPVPDYLPDSRHIYGSSAWIGTNTFTPRHFDPNENLYVMVGGKKKVVLWEPSVLGEGQRKRRGGLGNDNFSPPAPGDAPWDEVIINPGDGLYIPERWWHEVESLGTGVSASVNWWFREPRSTQS</sequence>
<dbReference type="InterPro" id="IPR003347">
    <property type="entry name" value="JmjC_dom"/>
</dbReference>
<keyword evidence="4" id="KW-1185">Reference proteome</keyword>
<evidence type="ECO:0000313" key="4">
    <source>
        <dbReference type="Proteomes" id="UP001217417"/>
    </source>
</evidence>
<dbReference type="PANTHER" id="PTHR12461:SF105">
    <property type="entry name" value="HYPOXIA-INDUCIBLE FACTOR 1-ALPHA INHIBITOR"/>
    <property type="match status" value="1"/>
</dbReference>
<dbReference type="InterPro" id="IPR041667">
    <property type="entry name" value="Cupin_8"/>
</dbReference>
<dbReference type="AlphaFoldDB" id="A0AAD7QME7"/>